<dbReference type="Pfam" id="PF14501">
    <property type="entry name" value="HATPase_c_5"/>
    <property type="match status" value="1"/>
</dbReference>
<organism evidence="2 3">
    <name type="scientific">Roseburia inulinivorans DSM 16841</name>
    <dbReference type="NCBI Taxonomy" id="622312"/>
    <lineage>
        <taxon>Bacteria</taxon>
        <taxon>Bacillati</taxon>
        <taxon>Bacillota</taxon>
        <taxon>Clostridia</taxon>
        <taxon>Lachnospirales</taxon>
        <taxon>Lachnospiraceae</taxon>
        <taxon>Roseburia</taxon>
    </lineage>
</organism>
<evidence type="ECO:0000313" key="3">
    <source>
        <dbReference type="Proteomes" id="UP000003561"/>
    </source>
</evidence>
<dbReference type="EMBL" id="ACFY01000144">
    <property type="protein sequence ID" value="EEG92705.1"/>
    <property type="molecule type" value="Genomic_DNA"/>
</dbReference>
<dbReference type="Proteomes" id="UP000003561">
    <property type="component" value="Unassembled WGS sequence"/>
</dbReference>
<name>C0FXD9_9FIRM</name>
<accession>C0FXD9</accession>
<gene>
    <name evidence="2" type="ORF">ROSEINA2194_03418</name>
</gene>
<proteinExistence type="predicted"/>
<evidence type="ECO:0000313" key="2">
    <source>
        <dbReference type="EMBL" id="EEG92705.1"/>
    </source>
</evidence>
<reference evidence="2 3" key="1">
    <citation type="submission" date="2009-02" db="EMBL/GenBank/DDBJ databases">
        <authorList>
            <person name="Fulton L."/>
            <person name="Clifton S."/>
            <person name="Fulton B."/>
            <person name="Xu J."/>
            <person name="Minx P."/>
            <person name="Pepin K.H."/>
            <person name="Johnson M."/>
            <person name="Bhonagiri V."/>
            <person name="Nash W.E."/>
            <person name="Mardis E.R."/>
            <person name="Wilson R.K."/>
        </authorList>
    </citation>
    <scope>NUCLEOTIDE SEQUENCE [LARGE SCALE GENOMIC DNA]</scope>
    <source>
        <strain evidence="2 3">DSM 16841</strain>
    </source>
</reference>
<dbReference type="AlphaFoldDB" id="C0FXD9"/>
<evidence type="ECO:0000259" key="1">
    <source>
        <dbReference type="Pfam" id="PF14501"/>
    </source>
</evidence>
<dbReference type="InterPro" id="IPR032834">
    <property type="entry name" value="NatK-like_C"/>
</dbReference>
<feature type="domain" description="Sensor histidine kinase NatK-like C-terminal" evidence="1">
    <location>
        <begin position="1"/>
        <end position="84"/>
    </location>
</feature>
<protein>
    <recommendedName>
        <fullName evidence="1">Sensor histidine kinase NatK-like C-terminal domain-containing protein</fullName>
    </recommendedName>
</protein>
<reference evidence="2 3" key="2">
    <citation type="submission" date="2009-03" db="EMBL/GenBank/DDBJ databases">
        <title>Draft genome sequence of Roseburia inulinivorans (DSM 16841).</title>
        <authorList>
            <person name="Sudarsanam P."/>
            <person name="Ley R."/>
            <person name="Guruge J."/>
            <person name="Turnbaugh P.J."/>
            <person name="Mahowald M."/>
            <person name="Liep D."/>
            <person name="Gordon J."/>
        </authorList>
    </citation>
    <scope>NUCLEOTIDE SEQUENCE [LARGE SCALE GENOMIC DNA]</scope>
    <source>
        <strain evidence="2 3">DSM 16841</strain>
    </source>
</reference>
<dbReference type="eggNOG" id="COG3290">
    <property type="taxonomic scope" value="Bacteria"/>
</dbReference>
<sequence length="84" mass="9579">MHAVTKLPEEKRIVHLSIFEKGNHLLILQKNPASETPVFSNGIPVTTAKNHGIGVQSVIYYVEKEHGQYQFYMEGEDFVVRIIL</sequence>
<comment type="caution">
    <text evidence="2">The sequence shown here is derived from an EMBL/GenBank/DDBJ whole genome shotgun (WGS) entry which is preliminary data.</text>
</comment>